<protein>
    <submittedName>
        <fullName evidence="2">Uncharacterized protein</fullName>
    </submittedName>
</protein>
<comment type="caution">
    <text evidence="2">The sequence shown here is derived from an EMBL/GenBank/DDBJ whole genome shotgun (WGS) entry which is preliminary data.</text>
</comment>
<evidence type="ECO:0000256" key="1">
    <source>
        <dbReference type="SAM" id="MobiDB-lite"/>
    </source>
</evidence>
<name>A0A9N9VH40_9HYPO</name>
<feature type="region of interest" description="Disordered" evidence="1">
    <location>
        <begin position="269"/>
        <end position="298"/>
    </location>
</feature>
<dbReference type="AlphaFoldDB" id="A0A9N9VH40"/>
<feature type="compositionally biased region" description="Polar residues" evidence="1">
    <location>
        <begin position="275"/>
        <end position="286"/>
    </location>
</feature>
<sequence length="298" mass="34352">MSSELLDPWEFARIPPVISSDELPEEDIEYVLRQRKDYLRFMHPMYILAFEKPRYLGDRIPDMIDPSTSGDHNDIWMIEAPLNTVEIIEAILKPAKPFTVHRARHFSPGCTQHFAKLPLDQPQRRQQLYARYLRLEGRLEKDREISYITVHPDDAKTLRNRFPGVLDAVRLQYICIPWVFSDGIKSLVNPMAYLLHDAPRPGSTHTYERGLAYVLRTLGLTGYTVDKRNYLQPGATPMPECVLDWYCGIPGRTQALPYYHKLEEVVNLEEDQKNNETSSDGSNAGSSKPRDAVSRTHL</sequence>
<dbReference type="OrthoDB" id="5141760at2759"/>
<reference evidence="2" key="1">
    <citation type="submission" date="2021-10" db="EMBL/GenBank/DDBJ databases">
        <authorList>
            <person name="Piombo E."/>
        </authorList>
    </citation>
    <scope>NUCLEOTIDE SEQUENCE</scope>
</reference>
<evidence type="ECO:0000313" key="2">
    <source>
        <dbReference type="EMBL" id="CAH0023870.1"/>
    </source>
</evidence>
<keyword evidence="3" id="KW-1185">Reference proteome</keyword>
<gene>
    <name evidence="2" type="ORF">CRHIZ90672A_00000280</name>
</gene>
<organism evidence="2 3">
    <name type="scientific">Clonostachys rhizophaga</name>
    <dbReference type="NCBI Taxonomy" id="160324"/>
    <lineage>
        <taxon>Eukaryota</taxon>
        <taxon>Fungi</taxon>
        <taxon>Dikarya</taxon>
        <taxon>Ascomycota</taxon>
        <taxon>Pezizomycotina</taxon>
        <taxon>Sordariomycetes</taxon>
        <taxon>Hypocreomycetidae</taxon>
        <taxon>Hypocreales</taxon>
        <taxon>Bionectriaceae</taxon>
        <taxon>Clonostachys</taxon>
    </lineage>
</organism>
<accession>A0A9N9VH40</accession>
<proteinExistence type="predicted"/>
<dbReference type="Proteomes" id="UP000696573">
    <property type="component" value="Unassembled WGS sequence"/>
</dbReference>
<dbReference type="EMBL" id="CABFNQ020000694">
    <property type="protein sequence ID" value="CAH0023870.1"/>
    <property type="molecule type" value="Genomic_DNA"/>
</dbReference>
<feature type="compositionally biased region" description="Basic and acidic residues" evidence="1">
    <location>
        <begin position="288"/>
        <end position="298"/>
    </location>
</feature>
<evidence type="ECO:0000313" key="3">
    <source>
        <dbReference type="Proteomes" id="UP000696573"/>
    </source>
</evidence>